<dbReference type="GeneID" id="37271612"/>
<dbReference type="SUPFAM" id="SSF53474">
    <property type="entry name" value="alpha/beta-Hydrolases"/>
    <property type="match status" value="1"/>
</dbReference>
<dbReference type="RefSeq" id="XP_025599140.1">
    <property type="nucleotide sequence ID" value="XM_025744068.1"/>
</dbReference>
<feature type="chain" id="PRO_5016267757" evidence="1">
    <location>
        <begin position="19"/>
        <end position="345"/>
    </location>
</feature>
<feature type="signal peptide" evidence="1">
    <location>
        <begin position="1"/>
        <end position="18"/>
    </location>
</feature>
<keyword evidence="1" id="KW-0732">Signal</keyword>
<accession>A0A316ZBD4</accession>
<evidence type="ECO:0000313" key="3">
    <source>
        <dbReference type="Proteomes" id="UP000245946"/>
    </source>
</evidence>
<dbReference type="EMBL" id="KZ819290">
    <property type="protein sequence ID" value="PWN98861.1"/>
    <property type="molecule type" value="Genomic_DNA"/>
</dbReference>
<keyword evidence="3" id="KW-1185">Reference proteome</keyword>
<dbReference type="InterPro" id="IPR029058">
    <property type="entry name" value="AB_hydrolase_fold"/>
</dbReference>
<name>A0A316ZBD4_9BASI</name>
<dbReference type="AlphaFoldDB" id="A0A316ZBD4"/>
<dbReference type="STRING" id="58919.A0A316ZBD4"/>
<dbReference type="Gene3D" id="3.40.50.1820">
    <property type="entry name" value="alpha/beta hydrolase"/>
    <property type="match status" value="1"/>
</dbReference>
<dbReference type="PANTHER" id="PTHR37574">
    <property type="entry name" value="LIPASE B"/>
    <property type="match status" value="1"/>
</dbReference>
<keyword evidence="2" id="KW-0378">Hydrolase</keyword>
<dbReference type="OrthoDB" id="4605274at2759"/>
<sequence>MLFSSAFAALALAASAVAAPTSPPLPTTDAPFSVSAAKLEAAITCPNGIKGAAGGVVLLVPGTGLTGEDSFPEGPFVQLLPTAGPGFDVCWVSPPNSQLGDAQVNAEYVAHAIMSLAPRSKNGKVKVVAHSQGGGLNVPWATIFWPSARRKVASFVGLAPDFGGTTLLPPVGCAAETIASLGQGCSAAILQQDSTSNYLKAQRKIFPRAIVPTTAFFTRTDEIVIPQFGPNPSSALAGSVQFPLQDICGPLAIADHLSMLATPAAYSIVLNAFTSADGRADLSKFNKADCFNFENSNININDVVPGLKFAANLLGAVSTSGGVYVKREPPLKQYVCDAGAATKCG</sequence>
<dbReference type="Proteomes" id="UP000245946">
    <property type="component" value="Unassembled WGS sequence"/>
</dbReference>
<proteinExistence type="predicted"/>
<evidence type="ECO:0000313" key="2">
    <source>
        <dbReference type="EMBL" id="PWN98861.1"/>
    </source>
</evidence>
<evidence type="ECO:0000256" key="1">
    <source>
        <dbReference type="SAM" id="SignalP"/>
    </source>
</evidence>
<organism evidence="2 3">
    <name type="scientific">Tilletiopsis washingtonensis</name>
    <dbReference type="NCBI Taxonomy" id="58919"/>
    <lineage>
        <taxon>Eukaryota</taxon>
        <taxon>Fungi</taxon>
        <taxon>Dikarya</taxon>
        <taxon>Basidiomycota</taxon>
        <taxon>Ustilaginomycotina</taxon>
        <taxon>Exobasidiomycetes</taxon>
        <taxon>Entylomatales</taxon>
        <taxon>Entylomatales incertae sedis</taxon>
        <taxon>Tilletiopsis</taxon>
    </lineage>
</organism>
<dbReference type="PANTHER" id="PTHR37574:SF1">
    <property type="entry name" value="LIPASE B"/>
    <property type="match status" value="1"/>
</dbReference>
<dbReference type="GO" id="GO:0016787">
    <property type="term" value="F:hydrolase activity"/>
    <property type="evidence" value="ECO:0007669"/>
    <property type="project" value="UniProtKB-KW"/>
</dbReference>
<protein>
    <submittedName>
        <fullName evidence="2">Alpha/beta-hydrolase</fullName>
    </submittedName>
</protein>
<dbReference type="InterPro" id="IPR053228">
    <property type="entry name" value="Stereospecific_Lipase"/>
</dbReference>
<reference evidence="2 3" key="1">
    <citation type="journal article" date="2018" name="Mol. Biol. Evol.">
        <title>Broad Genomic Sampling Reveals a Smut Pathogenic Ancestry of the Fungal Clade Ustilaginomycotina.</title>
        <authorList>
            <person name="Kijpornyongpan T."/>
            <person name="Mondo S.J."/>
            <person name="Barry K."/>
            <person name="Sandor L."/>
            <person name="Lee J."/>
            <person name="Lipzen A."/>
            <person name="Pangilinan J."/>
            <person name="LaButti K."/>
            <person name="Hainaut M."/>
            <person name="Henrissat B."/>
            <person name="Grigoriev I.V."/>
            <person name="Spatafora J.W."/>
            <person name="Aime M.C."/>
        </authorList>
    </citation>
    <scope>NUCLEOTIDE SEQUENCE [LARGE SCALE GENOMIC DNA]</scope>
    <source>
        <strain evidence="2 3">MCA 4186</strain>
    </source>
</reference>
<gene>
    <name evidence="2" type="ORF">FA09DRAFT_338141</name>
</gene>